<dbReference type="KEGG" id="nah:F5544_30500"/>
<evidence type="ECO:0000259" key="2">
    <source>
        <dbReference type="Pfam" id="PF26526"/>
    </source>
</evidence>
<evidence type="ECO:0000313" key="3">
    <source>
        <dbReference type="EMBL" id="QIS13943.1"/>
    </source>
</evidence>
<evidence type="ECO:0000256" key="1">
    <source>
        <dbReference type="SAM" id="MobiDB-lite"/>
    </source>
</evidence>
<feature type="domain" description="DUF8175" evidence="2">
    <location>
        <begin position="7"/>
        <end position="202"/>
    </location>
</feature>
<sequence>MLGRRVDVPNNTAGQPLPQYPALQRTPAAPDWLTGAPYGVRDPGGWQRVFGASVPFSTSDGPARVDDGLVVGYTHTPQGAVLAAAQIYYRSVAHPSDRALYVRQMMLTESQKTEIDRDSSHLPQLWPEAVTRYLVASDAFRIPSYSADFAVVELATPANIVGARTWRVIRLAVTWVDSDWRLTVPAAGSVSQTLTSLEGWTPW</sequence>
<protein>
    <recommendedName>
        <fullName evidence="2">DUF8175 domain-containing protein</fullName>
    </recommendedName>
</protein>
<accession>A0A6G9YLY4</accession>
<organism evidence="3 4">
    <name type="scientific">Nocardia arthritidis</name>
    <dbReference type="NCBI Taxonomy" id="228602"/>
    <lineage>
        <taxon>Bacteria</taxon>
        <taxon>Bacillati</taxon>
        <taxon>Actinomycetota</taxon>
        <taxon>Actinomycetes</taxon>
        <taxon>Mycobacteriales</taxon>
        <taxon>Nocardiaceae</taxon>
        <taxon>Nocardia</taxon>
    </lineage>
</organism>
<dbReference type="EMBL" id="CP046172">
    <property type="protein sequence ID" value="QIS13943.1"/>
    <property type="molecule type" value="Genomic_DNA"/>
</dbReference>
<dbReference type="RefSeq" id="WP_238846750.1">
    <property type="nucleotide sequence ID" value="NZ_CP046172.1"/>
</dbReference>
<dbReference type="Pfam" id="PF26526">
    <property type="entry name" value="DUF8175"/>
    <property type="match status" value="1"/>
</dbReference>
<dbReference type="AlphaFoldDB" id="A0A6G9YLY4"/>
<proteinExistence type="predicted"/>
<feature type="region of interest" description="Disordered" evidence="1">
    <location>
        <begin position="1"/>
        <end position="22"/>
    </location>
</feature>
<gene>
    <name evidence="3" type="ORF">F5544_30500</name>
</gene>
<evidence type="ECO:0000313" key="4">
    <source>
        <dbReference type="Proteomes" id="UP000503540"/>
    </source>
</evidence>
<reference evidence="3 4" key="1">
    <citation type="journal article" date="2019" name="ACS Chem. Biol.">
        <title>Identification and Mobilization of a Cryptic Antibiotic Biosynthesis Gene Locus from a Human-Pathogenic Nocardia Isolate.</title>
        <authorList>
            <person name="Herisse M."/>
            <person name="Ishida K."/>
            <person name="Porter J.L."/>
            <person name="Howden B."/>
            <person name="Hertweck C."/>
            <person name="Stinear T.P."/>
            <person name="Pidot S.J."/>
        </authorList>
    </citation>
    <scope>NUCLEOTIDE SEQUENCE [LARGE SCALE GENOMIC DNA]</scope>
    <source>
        <strain evidence="3 4">AUSMDU00012717</strain>
    </source>
</reference>
<name>A0A6G9YLY4_9NOCA</name>
<keyword evidence="4" id="KW-1185">Reference proteome</keyword>
<dbReference type="InterPro" id="IPR058488">
    <property type="entry name" value="DUF8175"/>
</dbReference>
<dbReference type="Proteomes" id="UP000503540">
    <property type="component" value="Chromosome"/>
</dbReference>